<dbReference type="GO" id="GO:0000166">
    <property type="term" value="F:nucleotide binding"/>
    <property type="evidence" value="ECO:0007669"/>
    <property type="project" value="UniProtKB-KW"/>
</dbReference>
<dbReference type="Gene3D" id="3.30.70.270">
    <property type="match status" value="1"/>
</dbReference>
<dbReference type="Pfam" id="PF02123">
    <property type="entry name" value="RdRP_4"/>
    <property type="match status" value="1"/>
</dbReference>
<evidence type="ECO:0000256" key="1">
    <source>
        <dbReference type="ARBA" id="ARBA00010455"/>
    </source>
</evidence>
<protein>
    <recommendedName>
        <fullName evidence="8">RNA-directed RNA polymerase</fullName>
        <ecNumber evidence="8">2.7.7.48</ecNumber>
    </recommendedName>
</protein>
<dbReference type="GO" id="GO:0039694">
    <property type="term" value="P:viral RNA genome replication"/>
    <property type="evidence" value="ECO:0007669"/>
    <property type="project" value="InterPro"/>
</dbReference>
<reference evidence="10" key="1">
    <citation type="submission" date="2021-06" db="EMBL/GenBank/DDBJ databases">
        <authorList>
            <person name="Shi N."/>
            <person name="Huang B."/>
        </authorList>
    </citation>
    <scope>NUCLEOTIDE SEQUENCE</scope>
    <source>
        <strain evidence="10">NSBH8</strain>
    </source>
</reference>
<feature type="transmembrane region" description="Helical" evidence="8">
    <location>
        <begin position="704"/>
        <end position="723"/>
    </location>
</feature>
<keyword evidence="2 8" id="KW-0696">RNA-directed RNA polymerase</keyword>
<keyword evidence="3 8" id="KW-0808">Transferase</keyword>
<evidence type="ECO:0000256" key="3">
    <source>
        <dbReference type="ARBA" id="ARBA00022679"/>
    </source>
</evidence>
<evidence type="ECO:0000259" key="9">
    <source>
        <dbReference type="PROSITE" id="PS50507"/>
    </source>
</evidence>
<comment type="catalytic activity">
    <reaction evidence="7 8">
        <text>RNA(n) + a ribonucleoside 5'-triphosphate = RNA(n+1) + diphosphate</text>
        <dbReference type="Rhea" id="RHEA:21248"/>
        <dbReference type="Rhea" id="RHEA-COMP:14527"/>
        <dbReference type="Rhea" id="RHEA-COMP:17342"/>
        <dbReference type="ChEBI" id="CHEBI:33019"/>
        <dbReference type="ChEBI" id="CHEBI:61557"/>
        <dbReference type="ChEBI" id="CHEBI:140395"/>
        <dbReference type="EC" id="2.7.7.48"/>
    </reaction>
</comment>
<dbReference type="GO" id="GO:0003968">
    <property type="term" value="F:RNA-directed RNA polymerase activity"/>
    <property type="evidence" value="ECO:0007669"/>
    <property type="project" value="UniProtKB-KW"/>
</dbReference>
<dbReference type="InterPro" id="IPR043128">
    <property type="entry name" value="Rev_trsase/Diguanyl_cyclase"/>
</dbReference>
<evidence type="ECO:0000256" key="8">
    <source>
        <dbReference type="RuleBase" id="RU364050"/>
    </source>
</evidence>
<evidence type="ECO:0000256" key="4">
    <source>
        <dbReference type="ARBA" id="ARBA00022695"/>
    </source>
</evidence>
<evidence type="ECO:0000256" key="5">
    <source>
        <dbReference type="ARBA" id="ARBA00022741"/>
    </source>
</evidence>
<keyword evidence="8" id="KW-1133">Transmembrane helix</keyword>
<dbReference type="InterPro" id="IPR007094">
    <property type="entry name" value="RNA-dir_pol_PSvirus"/>
</dbReference>
<accession>A0A977R5J3</accession>
<dbReference type="PROSITE" id="PS50507">
    <property type="entry name" value="RDRP_SSRNA_POS"/>
    <property type="match status" value="1"/>
</dbReference>
<dbReference type="GO" id="GO:0006351">
    <property type="term" value="P:DNA-templated transcription"/>
    <property type="evidence" value="ECO:0007669"/>
    <property type="project" value="InterPro"/>
</dbReference>
<keyword evidence="4 8" id="KW-0548">Nucleotidyltransferase</keyword>
<keyword evidence="8" id="KW-0472">Membrane</keyword>
<organism evidence="10">
    <name type="scientific">Conidiobolus chlamydosporus totivirus 2</name>
    <dbReference type="NCBI Taxonomy" id="2980976"/>
    <lineage>
        <taxon>Viruses</taxon>
        <taxon>Riboviria</taxon>
        <taxon>Orthornavirae</taxon>
        <taxon>Duplornaviricota</taxon>
        <taxon>Chrymotiviricetes</taxon>
        <taxon>Ghabrivirales</taxon>
        <taxon>Alphatotivirineae</taxon>
        <taxon>Orthototiviridae</taxon>
        <taxon>Totivirus</taxon>
    </lineage>
</organism>
<proteinExistence type="inferred from homology"/>
<evidence type="ECO:0000256" key="6">
    <source>
        <dbReference type="ARBA" id="ARBA00022953"/>
    </source>
</evidence>
<dbReference type="SUPFAM" id="SSF56672">
    <property type="entry name" value="DNA/RNA polymerases"/>
    <property type="match status" value="1"/>
</dbReference>
<evidence type="ECO:0000256" key="2">
    <source>
        <dbReference type="ARBA" id="ARBA00022484"/>
    </source>
</evidence>
<feature type="domain" description="RdRp catalytic" evidence="9">
    <location>
        <begin position="301"/>
        <end position="420"/>
    </location>
</feature>
<keyword evidence="5 8" id="KW-0547">Nucleotide-binding</keyword>
<dbReference type="EMBL" id="MZ600512">
    <property type="protein sequence ID" value="UXL82819.1"/>
    <property type="molecule type" value="Genomic_RNA"/>
</dbReference>
<name>A0A977R5J3_9VIRU</name>
<evidence type="ECO:0000313" key="10">
    <source>
        <dbReference type="EMBL" id="UXL82819.1"/>
    </source>
</evidence>
<comment type="similarity">
    <text evidence="1">Belongs to the totiviridae RNA-directed RNA polymerase family.</text>
</comment>
<keyword evidence="6 8" id="KW-0693">Viral RNA replication</keyword>
<evidence type="ECO:0000256" key="7">
    <source>
        <dbReference type="ARBA" id="ARBA00048744"/>
    </source>
</evidence>
<sequence length="754" mass="84805">MVQGVPSILSECTHTVDLLSNLCLSELDQSLMKQFLRGSRKMAKLLPRRLLGPKWTRILSSYMTTLPKSVIRDFCRLFESLDRSPCEACFIDSLKELSVACLSRIMEFGVSELLYFLDLSNMGGFDTIYNRVDPLSTLFSEFGQEKKEPISLEFLNNIEKTISLIATKRVSNSFEQYVHFRDSWAVGGVSNMGEPAELEFQGRGKISKYKNKWFSSLSMTDEEIVEQCLKKEYVDVYPFNKKDEPAKARTVQAYDTTSIIRCSYMETAVANWNGLSQWTSVGLDTRQKLKLRDRLLTVDGSVKLCTDQSSFDINQHKDAIVFASRKLMEHLSKGQPRSFSRVVAAESRSLDDVRIHRGGSYFKWRKGLLSGCRWTAIIGSILNRAASLTVAKTCNLQVIESCFQGDDAIMSVRGKVDLSRIEEAYSSLGLSVNQSKTWHSNKRCEYLHEIYSDGKVYAFPARIFRALLWKKPRTGPEAGGLSQIKANIEIATKASRRGLVGMKDVIRRVIRSSMVVWDEGKFLECLNTPICLGGFGFGSIGRVAFNGETIGMMRYVPKVHSKIALGYSADVIASAIVVRLEAGSFAIPGISTKCRFVKVEKSLQTPKLAYSIAKEVGSCRSSWELFDYSNESDPYFKKLYLEYKLFNKLEILPEDVPPGPIRTSVYGTDKAYRFYTKWSTMVVDLSNYMLASDSFAEFSHLAKVIWAGLVNLIVTGVSAMYGVSKDDIKKHFVTMASWVIGMAGARIVSVEVRV</sequence>
<dbReference type="InterPro" id="IPR001795">
    <property type="entry name" value="RNA-dir_pol_luteovirus"/>
</dbReference>
<dbReference type="EC" id="2.7.7.48" evidence="8"/>
<dbReference type="InterPro" id="IPR043502">
    <property type="entry name" value="DNA/RNA_pol_sf"/>
</dbReference>
<keyword evidence="8" id="KW-0812">Transmembrane</keyword>
<dbReference type="GO" id="GO:0003723">
    <property type="term" value="F:RNA binding"/>
    <property type="evidence" value="ECO:0007669"/>
    <property type="project" value="InterPro"/>
</dbReference>